<organism evidence="1 2">
    <name type="scientific">Croceitalea rosinachiae</name>
    <dbReference type="NCBI Taxonomy" id="3075596"/>
    <lineage>
        <taxon>Bacteria</taxon>
        <taxon>Pseudomonadati</taxon>
        <taxon>Bacteroidota</taxon>
        <taxon>Flavobacteriia</taxon>
        <taxon>Flavobacteriales</taxon>
        <taxon>Flavobacteriaceae</taxon>
        <taxon>Croceitalea</taxon>
    </lineage>
</organism>
<name>A0ABU3AHE4_9FLAO</name>
<accession>A0ABU3AHE4</accession>
<dbReference type="NCBIfam" id="NF041200">
    <property type="entry name" value="mob_BfmA_Nterm"/>
    <property type="match status" value="1"/>
</dbReference>
<dbReference type="InterPro" id="IPR048012">
    <property type="entry name" value="BfmA-like_N"/>
</dbReference>
<protein>
    <submittedName>
        <fullName evidence="1">BfmA/BtgA family mobilization protein</fullName>
    </submittedName>
</protein>
<sequence>MRVKGKYEYKYLALNLKASVVKRFRSFAKKISGSQSEALEKMIDFFEWHGFKPNDRFVPSILDEIRKNRKRTEANIAILRDIEITQTKPNNAMLLSLFGGSLKEEKPIRREKKLLKKEFDKDFGEMEITVPKIRYERLADKLSLTVRDFQYVLDNAKMIKKGFGKSYVRLEITEEELERYKRGLKNTFKG</sequence>
<dbReference type="RefSeq" id="WP_311352960.1">
    <property type="nucleotide sequence ID" value="NZ_JAVRHR010000003.1"/>
</dbReference>
<evidence type="ECO:0000313" key="1">
    <source>
        <dbReference type="EMBL" id="MDT0608326.1"/>
    </source>
</evidence>
<dbReference type="Proteomes" id="UP001255246">
    <property type="component" value="Unassembled WGS sequence"/>
</dbReference>
<proteinExistence type="predicted"/>
<evidence type="ECO:0000313" key="2">
    <source>
        <dbReference type="Proteomes" id="UP001255246"/>
    </source>
</evidence>
<dbReference type="EMBL" id="JAVRHR010000003">
    <property type="protein sequence ID" value="MDT0608326.1"/>
    <property type="molecule type" value="Genomic_DNA"/>
</dbReference>
<reference evidence="1 2" key="1">
    <citation type="submission" date="2023-09" db="EMBL/GenBank/DDBJ databases">
        <authorList>
            <person name="Rey-Velasco X."/>
        </authorList>
    </citation>
    <scope>NUCLEOTIDE SEQUENCE [LARGE SCALE GENOMIC DNA]</scope>
    <source>
        <strain evidence="1 2">F388</strain>
    </source>
</reference>
<comment type="caution">
    <text evidence="1">The sequence shown here is derived from an EMBL/GenBank/DDBJ whole genome shotgun (WGS) entry which is preliminary data.</text>
</comment>
<gene>
    <name evidence="1" type="ORF">RM706_14865</name>
</gene>
<keyword evidence="2" id="KW-1185">Reference proteome</keyword>